<gene>
    <name evidence="1" type="ORF">PQR01_33630</name>
</gene>
<dbReference type="EMBL" id="JAQQDW010000109">
    <property type="protein sequence ID" value="MFM0108249.1"/>
    <property type="molecule type" value="Genomic_DNA"/>
</dbReference>
<name>A0ACC7NMM3_9BURK</name>
<dbReference type="Proteomes" id="UP001629235">
    <property type="component" value="Unassembled WGS sequence"/>
</dbReference>
<sequence length="156" mass="16203">MAKIHFTKYPGDLTGQRAFRLLRSDSGSVALEFVILLPFLIMVVLGIFDGSLMLYDKAAITNAARAGARAGTVLQVRPLSTAQIAAITTASAQGSLVTNGNASPPTVTVTQPNGTNSGSPLQVTVSYTYDGLVLGSTLSVITGPIVLNATAVMNYE</sequence>
<keyword evidence="2" id="KW-1185">Reference proteome</keyword>
<comment type="caution">
    <text evidence="1">The sequence shown here is derived from an EMBL/GenBank/DDBJ whole genome shotgun (WGS) entry which is preliminary data.</text>
</comment>
<protein>
    <submittedName>
        <fullName evidence="1">Pilus assembly protein</fullName>
    </submittedName>
</protein>
<evidence type="ECO:0000313" key="2">
    <source>
        <dbReference type="Proteomes" id="UP001629235"/>
    </source>
</evidence>
<evidence type="ECO:0000313" key="1">
    <source>
        <dbReference type="EMBL" id="MFM0108249.1"/>
    </source>
</evidence>
<proteinExistence type="predicted"/>
<reference evidence="1 2" key="1">
    <citation type="journal article" date="2024" name="Chem. Sci.">
        <title>Discovery of megapolipeptins by genome mining of a Burkholderiales bacteria collection.</title>
        <authorList>
            <person name="Paulo B.S."/>
            <person name="Recchia M.J.J."/>
            <person name="Lee S."/>
            <person name="Fergusson C.H."/>
            <person name="Romanowski S.B."/>
            <person name="Hernandez A."/>
            <person name="Krull N."/>
            <person name="Liu D.Y."/>
            <person name="Cavanagh H."/>
            <person name="Bos A."/>
            <person name="Gray C.A."/>
            <person name="Murphy B.T."/>
            <person name="Linington R.G."/>
            <person name="Eustaquio A.S."/>
        </authorList>
    </citation>
    <scope>NUCLEOTIDE SEQUENCE [LARGE SCALE GENOMIC DNA]</scope>
    <source>
        <strain evidence="1 2">RL18-126-BIB-B</strain>
    </source>
</reference>
<organism evidence="1 2">
    <name type="scientific">Paraburkholderia rhynchosiae</name>
    <dbReference type="NCBI Taxonomy" id="487049"/>
    <lineage>
        <taxon>Bacteria</taxon>
        <taxon>Pseudomonadati</taxon>
        <taxon>Pseudomonadota</taxon>
        <taxon>Betaproteobacteria</taxon>
        <taxon>Burkholderiales</taxon>
        <taxon>Burkholderiaceae</taxon>
        <taxon>Paraburkholderia</taxon>
    </lineage>
</organism>
<accession>A0ACC7NMM3</accession>